<accession>A0A1C4WWE3</accession>
<evidence type="ECO:0000313" key="6">
    <source>
        <dbReference type="Proteomes" id="UP000199375"/>
    </source>
</evidence>
<name>A0A1C4WWE3_9ACTN</name>
<keyword evidence="3" id="KW-0804">Transcription</keyword>
<evidence type="ECO:0000313" key="5">
    <source>
        <dbReference type="EMBL" id="SCF00555.1"/>
    </source>
</evidence>
<dbReference type="Gene3D" id="1.10.10.60">
    <property type="entry name" value="Homeodomain-like"/>
    <property type="match status" value="1"/>
</dbReference>
<dbReference type="InterPro" id="IPR050204">
    <property type="entry name" value="AraC_XylS_family_regulators"/>
</dbReference>
<dbReference type="PANTHER" id="PTHR46796">
    <property type="entry name" value="HTH-TYPE TRANSCRIPTIONAL ACTIVATOR RHAS-RELATED"/>
    <property type="match status" value="1"/>
</dbReference>
<keyword evidence="2" id="KW-0238">DNA-binding</keyword>
<dbReference type="PANTHER" id="PTHR46796:SF12">
    <property type="entry name" value="HTH-TYPE DNA-BINDING TRANSCRIPTIONAL ACTIVATOR EUTR"/>
    <property type="match status" value="1"/>
</dbReference>
<evidence type="ECO:0000259" key="4">
    <source>
        <dbReference type="PROSITE" id="PS01124"/>
    </source>
</evidence>
<evidence type="ECO:0000256" key="1">
    <source>
        <dbReference type="ARBA" id="ARBA00023015"/>
    </source>
</evidence>
<dbReference type="AlphaFoldDB" id="A0A1C4WWE3"/>
<sequence>MFTDSVHVGLPVRNQFVTSDPAEAAHVYEVTYGQGVRLAAVPTGRPLRHSRWNVGAYLLDDISVNMDLRVNAEPLGNLVITAPRRGYYGHRCDGIDELVGPGELAVLFQPDLPGSSWSCDVELDSVVLDLSLIDKVARADPDRPVAPLRFSSFRPISADAAWRWRQTIKYAESVVSAVGGASGSPLVLGGVGRLLAAATLATFPNNAVREERPGDRADAHPGTLRRAIAFIESHAGADIGLVDIARAAATTPRAVQLAFRRQLGTTALAYLRRVRLDLARQELSRAMPGDGTTVAGVAARWGFADPRRFADRYLATYGELPGRTLHR</sequence>
<evidence type="ECO:0000256" key="2">
    <source>
        <dbReference type="ARBA" id="ARBA00023125"/>
    </source>
</evidence>
<reference evidence="5 6" key="1">
    <citation type="submission" date="2016-06" db="EMBL/GenBank/DDBJ databases">
        <authorList>
            <person name="Kjaerup R.B."/>
            <person name="Dalgaard T.S."/>
            <person name="Juul-Madsen H.R."/>
        </authorList>
    </citation>
    <scope>NUCLEOTIDE SEQUENCE [LARGE SCALE GENOMIC DNA]</scope>
    <source>
        <strain evidence="5 6">DSM 45626</strain>
    </source>
</reference>
<organism evidence="5 6">
    <name type="scientific">Micromonospora haikouensis</name>
    <dbReference type="NCBI Taxonomy" id="686309"/>
    <lineage>
        <taxon>Bacteria</taxon>
        <taxon>Bacillati</taxon>
        <taxon>Actinomycetota</taxon>
        <taxon>Actinomycetes</taxon>
        <taxon>Micromonosporales</taxon>
        <taxon>Micromonosporaceae</taxon>
        <taxon>Micromonospora</taxon>
    </lineage>
</organism>
<dbReference type="SUPFAM" id="SSF46689">
    <property type="entry name" value="Homeodomain-like"/>
    <property type="match status" value="1"/>
</dbReference>
<dbReference type="SMART" id="SM00342">
    <property type="entry name" value="HTH_ARAC"/>
    <property type="match status" value="1"/>
</dbReference>
<proteinExistence type="predicted"/>
<dbReference type="PROSITE" id="PS01124">
    <property type="entry name" value="HTH_ARAC_FAMILY_2"/>
    <property type="match status" value="1"/>
</dbReference>
<evidence type="ECO:0000256" key="3">
    <source>
        <dbReference type="ARBA" id="ARBA00023163"/>
    </source>
</evidence>
<keyword evidence="1" id="KW-0805">Transcription regulation</keyword>
<gene>
    <name evidence="5" type="ORF">GA0070558_11934</name>
</gene>
<dbReference type="Pfam" id="PF12833">
    <property type="entry name" value="HTH_18"/>
    <property type="match status" value="1"/>
</dbReference>
<protein>
    <submittedName>
        <fullName evidence="5">Transcriptional regulator, AraC family</fullName>
    </submittedName>
</protein>
<feature type="domain" description="HTH araC/xylS-type" evidence="4">
    <location>
        <begin position="225"/>
        <end position="327"/>
    </location>
</feature>
<dbReference type="InterPro" id="IPR018060">
    <property type="entry name" value="HTH_AraC"/>
</dbReference>
<dbReference type="InterPro" id="IPR009057">
    <property type="entry name" value="Homeodomain-like_sf"/>
</dbReference>
<dbReference type="Proteomes" id="UP000199375">
    <property type="component" value="Unassembled WGS sequence"/>
</dbReference>
<dbReference type="GO" id="GO:0003700">
    <property type="term" value="F:DNA-binding transcription factor activity"/>
    <property type="evidence" value="ECO:0007669"/>
    <property type="project" value="InterPro"/>
</dbReference>
<dbReference type="GO" id="GO:0043565">
    <property type="term" value="F:sequence-specific DNA binding"/>
    <property type="evidence" value="ECO:0007669"/>
    <property type="project" value="InterPro"/>
</dbReference>
<dbReference type="EMBL" id="FMCW01000019">
    <property type="protein sequence ID" value="SCF00555.1"/>
    <property type="molecule type" value="Genomic_DNA"/>
</dbReference>